<dbReference type="Gene3D" id="3.40.50.1980">
    <property type="entry name" value="Nitrogenase molybdenum iron protein domain"/>
    <property type="match status" value="2"/>
</dbReference>
<evidence type="ECO:0000313" key="7">
    <source>
        <dbReference type="EMBL" id="CAB5038630.1"/>
    </source>
</evidence>
<evidence type="ECO:0000256" key="5">
    <source>
        <dbReference type="ARBA" id="ARBA00023002"/>
    </source>
</evidence>
<dbReference type="HAMAP" id="MF_01024">
    <property type="entry name" value="HisD"/>
    <property type="match status" value="1"/>
</dbReference>
<organism evidence="7">
    <name type="scientific">freshwater metagenome</name>
    <dbReference type="NCBI Taxonomy" id="449393"/>
    <lineage>
        <taxon>unclassified sequences</taxon>
        <taxon>metagenomes</taxon>
        <taxon>ecological metagenomes</taxon>
    </lineage>
</organism>
<comment type="similarity">
    <text evidence="2">Belongs to the histidinol dehydrogenase family.</text>
</comment>
<dbReference type="SUPFAM" id="SSF53720">
    <property type="entry name" value="ALDH-like"/>
    <property type="match status" value="1"/>
</dbReference>
<dbReference type="AlphaFoldDB" id="A0A6J7SE24"/>
<gene>
    <name evidence="6" type="ORF">UFOPK2265_00591</name>
    <name evidence="7" type="ORF">UFOPK4248_00016</name>
</gene>
<keyword evidence="4" id="KW-0862">Zinc</keyword>
<dbReference type="EMBL" id="CAFBQB010000001">
    <property type="protein sequence ID" value="CAB5038630.1"/>
    <property type="molecule type" value="Genomic_DNA"/>
</dbReference>
<dbReference type="InterPro" id="IPR016161">
    <property type="entry name" value="Ald_DH/histidinol_DH"/>
</dbReference>
<dbReference type="Gene3D" id="1.20.5.1300">
    <property type="match status" value="1"/>
</dbReference>
<dbReference type="Pfam" id="PF00815">
    <property type="entry name" value="Histidinol_dh"/>
    <property type="match status" value="1"/>
</dbReference>
<dbReference type="FunFam" id="3.40.50.1980:FF:000001">
    <property type="entry name" value="Histidinol dehydrogenase"/>
    <property type="match status" value="1"/>
</dbReference>
<keyword evidence="3" id="KW-0479">Metal-binding</keyword>
<dbReference type="PANTHER" id="PTHR21256:SF2">
    <property type="entry name" value="HISTIDINE BIOSYNTHESIS TRIFUNCTIONAL PROTEIN"/>
    <property type="match status" value="1"/>
</dbReference>
<comment type="cofactor">
    <cofactor evidence="1">
        <name>Zn(2+)</name>
        <dbReference type="ChEBI" id="CHEBI:29105"/>
    </cofactor>
</comment>
<evidence type="ECO:0000256" key="4">
    <source>
        <dbReference type="ARBA" id="ARBA00022833"/>
    </source>
</evidence>
<reference evidence="7" key="1">
    <citation type="submission" date="2020-05" db="EMBL/GenBank/DDBJ databases">
        <authorList>
            <person name="Chiriac C."/>
            <person name="Salcher M."/>
            <person name="Ghai R."/>
            <person name="Kavagutti S V."/>
        </authorList>
    </citation>
    <scope>NUCLEOTIDE SEQUENCE</scope>
</reference>
<dbReference type="GO" id="GO:0005829">
    <property type="term" value="C:cytosol"/>
    <property type="evidence" value="ECO:0007669"/>
    <property type="project" value="TreeGrafter"/>
</dbReference>
<proteinExistence type="inferred from homology"/>
<dbReference type="EMBL" id="CAEZWP010000020">
    <property type="protein sequence ID" value="CAB4657896.1"/>
    <property type="molecule type" value="Genomic_DNA"/>
</dbReference>
<dbReference type="GO" id="GO:0004399">
    <property type="term" value="F:histidinol dehydrogenase activity"/>
    <property type="evidence" value="ECO:0007669"/>
    <property type="project" value="InterPro"/>
</dbReference>
<dbReference type="PANTHER" id="PTHR21256">
    <property type="entry name" value="HISTIDINOL DEHYDROGENASE HDH"/>
    <property type="match status" value="1"/>
</dbReference>
<evidence type="ECO:0000256" key="3">
    <source>
        <dbReference type="ARBA" id="ARBA00022723"/>
    </source>
</evidence>
<dbReference type="InterPro" id="IPR001692">
    <property type="entry name" value="Histidinol_DH_CS"/>
</dbReference>
<dbReference type="NCBIfam" id="TIGR00069">
    <property type="entry name" value="hisD"/>
    <property type="match status" value="1"/>
</dbReference>
<dbReference type="PRINTS" id="PR00083">
    <property type="entry name" value="HOLDHDRGNASE"/>
</dbReference>
<sequence>MIRTVDFRGRALTKATYQSELPRAELNVAEAMRLIEPILDRVKNGSESDLLDLAQEFDGVRPSSIRVPETALVSALAGLDPAVRTALELSISRLRIVHSDQVRGDTKTTVADGGVVTEKWIPVDRVGLYVPGGRAVYPSSVMMNVIPAQIAKVASIAVASPPQKDFGGLPHPTILATCALLGITEVYAIGGAQAIALFAYGMEGLAEKCDLVTGPGNIYVAAAKRALRGVIGIDSEAGPTEIAILADKSAIASDVAADLISQAEHDVIAAAILVTDSQELADAVRAELMIRVRATKHSERIREALSGIQSAIAIVDSIEQGIDVVNAYAAEHLEIQTINARIDAGKIRNAGAVFIGRFSPVSLGDYSAGSNHVLPTGGCACHSSGLSVQTFLRGLHFIEYDKAAFLEILPTVVTLATAEDLPAHGQAMSVRLENLS</sequence>
<dbReference type="CDD" id="cd06572">
    <property type="entry name" value="Histidinol_dh"/>
    <property type="match status" value="1"/>
</dbReference>
<dbReference type="InterPro" id="IPR012131">
    <property type="entry name" value="Hstdl_DH"/>
</dbReference>
<dbReference type="PIRSF" id="PIRSF000099">
    <property type="entry name" value="Histidinol_dh"/>
    <property type="match status" value="1"/>
</dbReference>
<evidence type="ECO:0000313" key="6">
    <source>
        <dbReference type="EMBL" id="CAB4657896.1"/>
    </source>
</evidence>
<evidence type="ECO:0000256" key="2">
    <source>
        <dbReference type="ARBA" id="ARBA00010178"/>
    </source>
</evidence>
<keyword evidence="5" id="KW-0560">Oxidoreductase</keyword>
<dbReference type="GO" id="GO:0046872">
    <property type="term" value="F:metal ion binding"/>
    <property type="evidence" value="ECO:0007669"/>
    <property type="project" value="UniProtKB-KW"/>
</dbReference>
<dbReference type="GO" id="GO:0000105">
    <property type="term" value="P:L-histidine biosynthetic process"/>
    <property type="evidence" value="ECO:0007669"/>
    <property type="project" value="InterPro"/>
</dbReference>
<accession>A0A6J7SE24</accession>
<protein>
    <submittedName>
        <fullName evidence="7">Unannotated protein</fullName>
    </submittedName>
</protein>
<evidence type="ECO:0000256" key="1">
    <source>
        <dbReference type="ARBA" id="ARBA00001947"/>
    </source>
</evidence>
<dbReference type="InterPro" id="IPR022695">
    <property type="entry name" value="Histidinol_DH_monofunct"/>
</dbReference>
<name>A0A6J7SE24_9ZZZZ</name>
<dbReference type="GO" id="GO:0051287">
    <property type="term" value="F:NAD binding"/>
    <property type="evidence" value="ECO:0007669"/>
    <property type="project" value="InterPro"/>
</dbReference>
<dbReference type="PROSITE" id="PS00611">
    <property type="entry name" value="HISOL_DEHYDROGENASE"/>
    <property type="match status" value="1"/>
</dbReference>